<dbReference type="Gene3D" id="3.40.970.10">
    <property type="entry name" value="Ribonuclease H1, N-terminal domain"/>
    <property type="match status" value="1"/>
</dbReference>
<dbReference type="OrthoDB" id="3270804at2759"/>
<dbReference type="EMBL" id="ML769512">
    <property type="protein sequence ID" value="KAE9396491.1"/>
    <property type="molecule type" value="Genomic_DNA"/>
</dbReference>
<keyword evidence="3" id="KW-1185">Reference proteome</keyword>
<sequence>MTQTKQACNIIQEFTPAQIYAAVEYLEQAGGQPGPPNIAPVVAAPLTHDLLTRPASPATTTTDQAAMASTMASFNAPPFIICTSCGTVNIIPNSDIHYVVTVGKSVGVFSDLAYMQTQVSGVSGACYKRYSTQAAALQAYQQAAAQGVVRIVN</sequence>
<dbReference type="SUPFAM" id="SSF55658">
    <property type="entry name" value="L9 N-domain-like"/>
    <property type="match status" value="1"/>
</dbReference>
<evidence type="ECO:0000313" key="2">
    <source>
        <dbReference type="EMBL" id="KAE9396491.1"/>
    </source>
</evidence>
<dbReference type="AlphaFoldDB" id="A0A6A4HFG0"/>
<dbReference type="Proteomes" id="UP000799118">
    <property type="component" value="Unassembled WGS sequence"/>
</dbReference>
<feature type="domain" description="Ribonuclease H1 N-terminal" evidence="1">
    <location>
        <begin position="98"/>
        <end position="138"/>
    </location>
</feature>
<dbReference type="Pfam" id="PF01693">
    <property type="entry name" value="Cauli_VI"/>
    <property type="match status" value="1"/>
</dbReference>
<accession>A0A6A4HFG0</accession>
<evidence type="ECO:0000313" key="3">
    <source>
        <dbReference type="Proteomes" id="UP000799118"/>
    </source>
</evidence>
<dbReference type="InterPro" id="IPR011320">
    <property type="entry name" value="RNase_H1_N"/>
</dbReference>
<reference evidence="2" key="1">
    <citation type="journal article" date="2019" name="Environ. Microbiol.">
        <title>Fungal ecological strategies reflected in gene transcription - a case study of two litter decomposers.</title>
        <authorList>
            <person name="Barbi F."/>
            <person name="Kohler A."/>
            <person name="Barry K."/>
            <person name="Baskaran P."/>
            <person name="Daum C."/>
            <person name="Fauchery L."/>
            <person name="Ihrmark K."/>
            <person name="Kuo A."/>
            <person name="LaButti K."/>
            <person name="Lipzen A."/>
            <person name="Morin E."/>
            <person name="Grigoriev I.V."/>
            <person name="Henrissat B."/>
            <person name="Lindahl B."/>
            <person name="Martin F."/>
        </authorList>
    </citation>
    <scope>NUCLEOTIDE SEQUENCE</scope>
    <source>
        <strain evidence="2">JB14</strain>
    </source>
</reference>
<dbReference type="InterPro" id="IPR037056">
    <property type="entry name" value="RNase_H1_N_sf"/>
</dbReference>
<dbReference type="InterPro" id="IPR009027">
    <property type="entry name" value="Ribosomal_bL9/RNase_H1_N"/>
</dbReference>
<evidence type="ECO:0000259" key="1">
    <source>
        <dbReference type="Pfam" id="PF01693"/>
    </source>
</evidence>
<organism evidence="2 3">
    <name type="scientific">Gymnopus androsaceus JB14</name>
    <dbReference type="NCBI Taxonomy" id="1447944"/>
    <lineage>
        <taxon>Eukaryota</taxon>
        <taxon>Fungi</taxon>
        <taxon>Dikarya</taxon>
        <taxon>Basidiomycota</taxon>
        <taxon>Agaricomycotina</taxon>
        <taxon>Agaricomycetes</taxon>
        <taxon>Agaricomycetidae</taxon>
        <taxon>Agaricales</taxon>
        <taxon>Marasmiineae</taxon>
        <taxon>Omphalotaceae</taxon>
        <taxon>Gymnopus</taxon>
    </lineage>
</organism>
<protein>
    <recommendedName>
        <fullName evidence="1">Ribonuclease H1 N-terminal domain-containing protein</fullName>
    </recommendedName>
</protein>
<gene>
    <name evidence="2" type="ORF">BT96DRAFT_996636</name>
</gene>
<proteinExistence type="predicted"/>
<name>A0A6A4HFG0_9AGAR</name>